<feature type="transmembrane region" description="Helical" evidence="9">
    <location>
        <begin position="117"/>
        <end position="143"/>
    </location>
</feature>
<feature type="transmembrane region" description="Helical" evidence="9">
    <location>
        <begin position="34"/>
        <end position="51"/>
    </location>
</feature>
<keyword evidence="4" id="KW-0762">Sugar transport</keyword>
<proteinExistence type="inferred from homology"/>
<evidence type="ECO:0000256" key="9">
    <source>
        <dbReference type="SAM" id="Phobius"/>
    </source>
</evidence>
<dbReference type="GO" id="GO:0012505">
    <property type="term" value="C:endomembrane system"/>
    <property type="evidence" value="ECO:0007669"/>
    <property type="project" value="UniProtKB-SubCell"/>
</dbReference>
<evidence type="ECO:0000256" key="3">
    <source>
        <dbReference type="ARBA" id="ARBA00022448"/>
    </source>
</evidence>
<keyword evidence="3" id="KW-0813">Transport</keyword>
<protein>
    <submittedName>
        <fullName evidence="10">Nodulin MtN3 family protein</fullName>
    </submittedName>
</protein>
<accession>A0A4Y1R1V9</accession>
<comment type="subcellular location">
    <subcellularLocation>
        <location evidence="1">Endomembrane system</location>
        <topology evidence="1">Multi-pass membrane protein</topology>
    </subcellularLocation>
</comment>
<reference evidence="10" key="1">
    <citation type="journal article" date="2019" name="Science">
        <title>Mutation of a bHLH transcription factor allowed almond domestication.</title>
        <authorList>
            <person name="Sanchez-Perez R."/>
            <person name="Pavan S."/>
            <person name="Mazzeo R."/>
            <person name="Moldovan C."/>
            <person name="Aiese Cigliano R."/>
            <person name="Del Cueto J."/>
            <person name="Ricciardi F."/>
            <person name="Lotti C."/>
            <person name="Ricciardi L."/>
            <person name="Dicenta F."/>
            <person name="Lopez-Marques R.L."/>
            <person name="Lindberg Moller B."/>
        </authorList>
    </citation>
    <scope>NUCLEOTIDE SEQUENCE</scope>
</reference>
<evidence type="ECO:0000256" key="8">
    <source>
        <dbReference type="ARBA" id="ARBA00023136"/>
    </source>
</evidence>
<dbReference type="EMBL" id="AP019298">
    <property type="protein sequence ID" value="BBG98033.1"/>
    <property type="molecule type" value="Genomic_DNA"/>
</dbReference>
<dbReference type="AlphaFoldDB" id="A0A4Y1R1V9"/>
<feature type="transmembrane region" description="Helical" evidence="9">
    <location>
        <begin position="164"/>
        <end position="183"/>
    </location>
</feature>
<sequence>MKSNIVSVMVFLAPIPTFYKIYKNKSSEGFQSTPYVVALLSAMLLLFYGVLKTNAALIISINVVGCVIEITYLIFYFVYASKKDKITTMIQILVLNVAAFGSVVAVTFLLVGEDKRVSTVGWICAVFGIVVFAAPLLIMVIFVQINFQKFCITRKVIQTKSVEYMPFYLSFSLTICATLWFLYGLFVNDYYIAVISKCVGILIRNRSDDPIPQIQELKMMEKKLRQSR</sequence>
<feature type="transmembrane region" description="Helical" evidence="9">
    <location>
        <begin position="6"/>
        <end position="22"/>
    </location>
</feature>
<dbReference type="FunFam" id="1.20.1280.290:FF:000001">
    <property type="entry name" value="Bidirectional sugar transporter SWEET"/>
    <property type="match status" value="1"/>
</dbReference>
<dbReference type="Pfam" id="PF03083">
    <property type="entry name" value="MtN3_slv"/>
    <property type="match status" value="2"/>
</dbReference>
<evidence type="ECO:0000313" key="10">
    <source>
        <dbReference type="EMBL" id="BBG98033.1"/>
    </source>
</evidence>
<evidence type="ECO:0000256" key="1">
    <source>
        <dbReference type="ARBA" id="ARBA00004127"/>
    </source>
</evidence>
<keyword evidence="6" id="KW-0677">Repeat</keyword>
<feature type="transmembrane region" description="Helical" evidence="9">
    <location>
        <begin position="92"/>
        <end position="111"/>
    </location>
</feature>
<gene>
    <name evidence="10" type="ORF">Prudu_007331</name>
</gene>
<evidence type="ECO:0000256" key="5">
    <source>
        <dbReference type="ARBA" id="ARBA00022692"/>
    </source>
</evidence>
<keyword evidence="8 9" id="KW-0472">Membrane</keyword>
<keyword evidence="7 9" id="KW-1133">Transmembrane helix</keyword>
<organism evidence="10">
    <name type="scientific">Prunus dulcis</name>
    <name type="common">Almond</name>
    <name type="synonym">Amygdalus dulcis</name>
    <dbReference type="NCBI Taxonomy" id="3755"/>
    <lineage>
        <taxon>Eukaryota</taxon>
        <taxon>Viridiplantae</taxon>
        <taxon>Streptophyta</taxon>
        <taxon>Embryophyta</taxon>
        <taxon>Tracheophyta</taxon>
        <taxon>Spermatophyta</taxon>
        <taxon>Magnoliopsida</taxon>
        <taxon>eudicotyledons</taxon>
        <taxon>Gunneridae</taxon>
        <taxon>Pentapetalae</taxon>
        <taxon>rosids</taxon>
        <taxon>fabids</taxon>
        <taxon>Rosales</taxon>
        <taxon>Rosaceae</taxon>
        <taxon>Amygdaloideae</taxon>
        <taxon>Amygdaleae</taxon>
        <taxon>Prunus</taxon>
    </lineage>
</organism>
<name>A0A4Y1R1V9_PRUDU</name>
<dbReference type="GO" id="GO:0051119">
    <property type="term" value="F:sugar transmembrane transporter activity"/>
    <property type="evidence" value="ECO:0007669"/>
    <property type="project" value="InterPro"/>
</dbReference>
<dbReference type="PANTHER" id="PTHR10791:SF134">
    <property type="entry name" value="BIDIRECTIONAL SUGAR TRANSPORTER SWEET9"/>
    <property type="match status" value="1"/>
</dbReference>
<dbReference type="PANTHER" id="PTHR10791">
    <property type="entry name" value="RAG1-ACTIVATING PROTEIN 1"/>
    <property type="match status" value="1"/>
</dbReference>
<evidence type="ECO:0000256" key="7">
    <source>
        <dbReference type="ARBA" id="ARBA00022989"/>
    </source>
</evidence>
<feature type="transmembrane region" description="Helical" evidence="9">
    <location>
        <begin position="57"/>
        <end position="80"/>
    </location>
</feature>
<dbReference type="Gene3D" id="1.20.1280.290">
    <property type="match status" value="2"/>
</dbReference>
<evidence type="ECO:0000256" key="4">
    <source>
        <dbReference type="ARBA" id="ARBA00022597"/>
    </source>
</evidence>
<evidence type="ECO:0000256" key="6">
    <source>
        <dbReference type="ARBA" id="ARBA00022737"/>
    </source>
</evidence>
<dbReference type="InterPro" id="IPR004316">
    <property type="entry name" value="SWEET_rpt"/>
</dbReference>
<evidence type="ECO:0000256" key="2">
    <source>
        <dbReference type="ARBA" id="ARBA00007809"/>
    </source>
</evidence>
<comment type="similarity">
    <text evidence="2">Belongs to the SWEET sugar transporter family.</text>
</comment>
<keyword evidence="5 9" id="KW-0812">Transmembrane</keyword>
<dbReference type="InterPro" id="IPR047664">
    <property type="entry name" value="SWEET"/>
</dbReference>
<dbReference type="GO" id="GO:0016020">
    <property type="term" value="C:membrane"/>
    <property type="evidence" value="ECO:0007669"/>
    <property type="project" value="InterPro"/>
</dbReference>